<sequence length="102" mass="11918">MVLDHTTGFPNWRWFDPIDTSLHRRSKRDITSKRIRVLWLFRRRISLSGESNSTHTRSSLKNLDSLFQVQIAAPLGMEHAWFSWNDFLKTHKVSGHKGGKVS</sequence>
<keyword evidence="2" id="KW-1185">Reference proteome</keyword>
<dbReference type="Proteomes" id="UP000318815">
    <property type="component" value="Unassembled WGS sequence"/>
</dbReference>
<name>A0A5C6LNJ3_9BACT</name>
<dbReference type="SUPFAM" id="SSF56601">
    <property type="entry name" value="beta-lactamase/transpeptidase-like"/>
    <property type="match status" value="1"/>
</dbReference>
<dbReference type="RefSeq" id="WP_146308320.1">
    <property type="nucleotide sequence ID" value="NZ_VOHS01000076.1"/>
</dbReference>
<accession>A0A5C6LNJ3</accession>
<evidence type="ECO:0000313" key="1">
    <source>
        <dbReference type="EMBL" id="TWV91116.1"/>
    </source>
</evidence>
<organism evidence="1 2">
    <name type="scientific">Chitinophaga pinensis</name>
    <dbReference type="NCBI Taxonomy" id="79329"/>
    <lineage>
        <taxon>Bacteria</taxon>
        <taxon>Pseudomonadati</taxon>
        <taxon>Bacteroidota</taxon>
        <taxon>Chitinophagia</taxon>
        <taxon>Chitinophagales</taxon>
        <taxon>Chitinophagaceae</taxon>
        <taxon>Chitinophaga</taxon>
    </lineage>
</organism>
<dbReference type="AlphaFoldDB" id="A0A5C6LNJ3"/>
<evidence type="ECO:0008006" key="3">
    <source>
        <dbReference type="Google" id="ProtNLM"/>
    </source>
</evidence>
<dbReference type="OrthoDB" id="1357763at2"/>
<dbReference type="InterPro" id="IPR012338">
    <property type="entry name" value="Beta-lactam/transpept-like"/>
</dbReference>
<evidence type="ECO:0000313" key="2">
    <source>
        <dbReference type="Proteomes" id="UP000318815"/>
    </source>
</evidence>
<gene>
    <name evidence="1" type="ORF">FEF09_29040</name>
</gene>
<protein>
    <recommendedName>
        <fullName evidence="3">Beta-lactamase family protein</fullName>
    </recommendedName>
</protein>
<dbReference type="EMBL" id="VOHS01000076">
    <property type="protein sequence ID" value="TWV91116.1"/>
    <property type="molecule type" value="Genomic_DNA"/>
</dbReference>
<comment type="caution">
    <text evidence="1">The sequence shown here is derived from an EMBL/GenBank/DDBJ whole genome shotgun (WGS) entry which is preliminary data.</text>
</comment>
<reference evidence="1 2" key="1">
    <citation type="submission" date="2019-08" db="EMBL/GenBank/DDBJ databases">
        <title>Whole genome sequencing of chitin degrading bacteria Chitinophaga pinensis YS16.</title>
        <authorList>
            <person name="Singh R.P."/>
            <person name="Manchanda G."/>
            <person name="Maurya I.K."/>
            <person name="Joshi N.K."/>
            <person name="Srivastava A.K."/>
        </authorList>
    </citation>
    <scope>NUCLEOTIDE SEQUENCE [LARGE SCALE GENOMIC DNA]</scope>
    <source>
        <strain evidence="1 2">YS-16</strain>
    </source>
</reference>
<proteinExistence type="predicted"/>